<dbReference type="OrthoDB" id="4207724at2759"/>
<evidence type="ECO:0000313" key="4">
    <source>
        <dbReference type="Proteomes" id="UP000308768"/>
    </source>
</evidence>
<keyword evidence="2" id="KW-1133">Transmembrane helix</keyword>
<feature type="compositionally biased region" description="Low complexity" evidence="1">
    <location>
        <begin position="325"/>
        <end position="342"/>
    </location>
</feature>
<feature type="compositionally biased region" description="Polar residues" evidence="1">
    <location>
        <begin position="168"/>
        <end position="185"/>
    </location>
</feature>
<dbReference type="AlphaFoldDB" id="A0A4U0W370"/>
<feature type="compositionally biased region" description="Polar residues" evidence="1">
    <location>
        <begin position="63"/>
        <end position="72"/>
    </location>
</feature>
<accession>A0A4U0W370</accession>
<keyword evidence="2" id="KW-0472">Membrane</keyword>
<proteinExistence type="predicted"/>
<feature type="transmembrane region" description="Helical" evidence="2">
    <location>
        <begin position="6"/>
        <end position="22"/>
    </location>
</feature>
<keyword evidence="2" id="KW-0812">Transmembrane</keyword>
<name>A0A4U0W370_9PEZI</name>
<dbReference type="EMBL" id="NAJN01002170">
    <property type="protein sequence ID" value="TKA56528.1"/>
    <property type="molecule type" value="Genomic_DNA"/>
</dbReference>
<feature type="compositionally biased region" description="Polar residues" evidence="1">
    <location>
        <begin position="386"/>
        <end position="397"/>
    </location>
</feature>
<feature type="region of interest" description="Disordered" evidence="1">
    <location>
        <begin position="322"/>
        <end position="347"/>
    </location>
</feature>
<evidence type="ECO:0000256" key="1">
    <source>
        <dbReference type="SAM" id="MobiDB-lite"/>
    </source>
</evidence>
<organism evidence="3 4">
    <name type="scientific">Cryomyces minteri</name>
    <dbReference type="NCBI Taxonomy" id="331657"/>
    <lineage>
        <taxon>Eukaryota</taxon>
        <taxon>Fungi</taxon>
        <taxon>Dikarya</taxon>
        <taxon>Ascomycota</taxon>
        <taxon>Pezizomycotina</taxon>
        <taxon>Dothideomycetes</taxon>
        <taxon>Dothideomycetes incertae sedis</taxon>
        <taxon>Cryomyces</taxon>
    </lineage>
</organism>
<dbReference type="Proteomes" id="UP000308768">
    <property type="component" value="Unassembled WGS sequence"/>
</dbReference>
<reference evidence="3 4" key="1">
    <citation type="submission" date="2017-03" db="EMBL/GenBank/DDBJ databases">
        <title>Genomes of endolithic fungi from Antarctica.</title>
        <authorList>
            <person name="Coleine C."/>
            <person name="Masonjones S."/>
            <person name="Stajich J.E."/>
        </authorList>
    </citation>
    <scope>NUCLEOTIDE SEQUENCE [LARGE SCALE GENOMIC DNA]</scope>
    <source>
        <strain evidence="3 4">CCFEE 5187</strain>
    </source>
</reference>
<feature type="compositionally biased region" description="Basic and acidic residues" evidence="1">
    <location>
        <begin position="237"/>
        <end position="271"/>
    </location>
</feature>
<evidence type="ECO:0000313" key="3">
    <source>
        <dbReference type="EMBL" id="TKA56528.1"/>
    </source>
</evidence>
<sequence length="444" mass="47410">MGPWVSWAFVSAVAGGAYWYYTKQGKTRTRANRAASVTEQGEAQTKQPRRRENTKPKRKVDGTNGSEQSGSDVASARTDAQSKEDTSSESLRKRKGGKKSSIQPSNSPAVAATRKEIADVDEDQEDKDWARQLADLKKGTTLAPPAALGSRSKTVRQAGASGTPGYLGTSSSTGADIDDNQSPSPTAGGVSDMLEAPGAAPSTLRLTESAKPVRAREQKQQTAFQTQETKKQRQNRKKVEERKLQREEEEKERQVLAEKQRRTAREARGEPARNGVVPSKAPTTSAWAAQVASRAVGSAPSAAAPTAVAEHASLLDTFDQDSTASSSGVITNGTSVTSSGTNFERELPSEEEQVALIDKMSEDAGWNTVAKGKKQKKKADDLSGNVLDTENNDSSYTPKAPLASANPVKANNTAPVNGYATLDLSSGTHGWEGERTMQDSDWAV</sequence>
<comment type="caution">
    <text evidence="3">The sequence shown here is derived from an EMBL/GenBank/DDBJ whole genome shotgun (WGS) entry which is preliminary data.</text>
</comment>
<feature type="region of interest" description="Disordered" evidence="1">
    <location>
        <begin position="24"/>
        <end position="283"/>
    </location>
</feature>
<feature type="compositionally biased region" description="Basic and acidic residues" evidence="1">
    <location>
        <begin position="50"/>
        <end position="61"/>
    </location>
</feature>
<feature type="compositionally biased region" description="Basic and acidic residues" evidence="1">
    <location>
        <begin position="127"/>
        <end position="138"/>
    </location>
</feature>
<evidence type="ECO:0000256" key="2">
    <source>
        <dbReference type="SAM" id="Phobius"/>
    </source>
</evidence>
<feature type="compositionally biased region" description="Polar residues" evidence="1">
    <location>
        <begin position="35"/>
        <end position="46"/>
    </location>
</feature>
<feature type="region of interest" description="Disordered" evidence="1">
    <location>
        <begin position="368"/>
        <end position="444"/>
    </location>
</feature>
<keyword evidence="4" id="KW-1185">Reference proteome</keyword>
<protein>
    <submittedName>
        <fullName evidence="3">Uncharacterized protein</fullName>
    </submittedName>
</protein>
<gene>
    <name evidence="3" type="ORF">B0A49_12109</name>
</gene>